<name>A0A4Q7MJ81_9MICO</name>
<reference evidence="3 4" key="1">
    <citation type="submission" date="2019-02" db="EMBL/GenBank/DDBJ databases">
        <title>Genomic Encyclopedia of Type Strains, Phase IV (KMG-IV): sequencing the most valuable type-strain genomes for metagenomic binning, comparative biology and taxonomic classification.</title>
        <authorList>
            <person name="Goeker M."/>
        </authorList>
    </citation>
    <scope>NUCLEOTIDE SEQUENCE [LARGE SCALE GENOMIC DNA]</scope>
    <source>
        <strain evidence="3 4">DSM 43045</strain>
    </source>
</reference>
<comment type="similarity">
    <text evidence="1">Belongs to the UPF0065 (bug) family.</text>
</comment>
<evidence type="ECO:0000256" key="1">
    <source>
        <dbReference type="ARBA" id="ARBA00006987"/>
    </source>
</evidence>
<sequence length="354" mass="36031">MRSHSRPHTSAGTTGLRRNAGRGTLAGVGIVAMLGLAACAPTGDTGGDEDGATASLDSVNLIAPADPGGGWDQTARAMSEVLTQEDIVGSAPVENVPGAGGTVGLAALANERDPATLMVMGLVMVGAVETNASEVRIEDMTPIARLTEEPLVIVVPEGSPYETVEELVDAIVEEGAAISVTGGSAGGADHILAGMLLTEAGVDPADIPSTLNYIPNAGGGEAVTMLLGNTVQAGISGVGEFVEQIEAGGLRALAVSSEEPAALLPDTPTLIDEGYDVTLTNWRGVIAPGGIDEADVTALQDLVVEMHDSGAWAETLEERGWDDAFLLGEEFQEFLDGNITEVTETLQAIGLVAP</sequence>
<dbReference type="PANTHER" id="PTHR42928">
    <property type="entry name" value="TRICARBOXYLATE-BINDING PROTEIN"/>
    <property type="match status" value="1"/>
</dbReference>
<dbReference type="PANTHER" id="PTHR42928:SF3">
    <property type="entry name" value="UPF0065 PROTEIN YFLP"/>
    <property type="match status" value="1"/>
</dbReference>
<protein>
    <submittedName>
        <fullName evidence="3">Putative tricarboxylic transport membrane protein</fullName>
    </submittedName>
</protein>
<dbReference type="Proteomes" id="UP000293289">
    <property type="component" value="Unassembled WGS sequence"/>
</dbReference>
<dbReference type="SUPFAM" id="SSF53850">
    <property type="entry name" value="Periplasmic binding protein-like II"/>
    <property type="match status" value="1"/>
</dbReference>
<organism evidence="3 4">
    <name type="scientific">Agromyces ramosus</name>
    <dbReference type="NCBI Taxonomy" id="33879"/>
    <lineage>
        <taxon>Bacteria</taxon>
        <taxon>Bacillati</taxon>
        <taxon>Actinomycetota</taxon>
        <taxon>Actinomycetes</taxon>
        <taxon>Micrococcales</taxon>
        <taxon>Microbacteriaceae</taxon>
        <taxon>Agromyces</taxon>
    </lineage>
</organism>
<evidence type="ECO:0000313" key="4">
    <source>
        <dbReference type="Proteomes" id="UP000293289"/>
    </source>
</evidence>
<accession>A0A4Q7MJ81</accession>
<dbReference type="InterPro" id="IPR005064">
    <property type="entry name" value="BUG"/>
</dbReference>
<dbReference type="RefSeq" id="WP_242609361.1">
    <property type="nucleotide sequence ID" value="NZ_SGWY01000001.1"/>
</dbReference>
<dbReference type="PIRSF" id="PIRSF017082">
    <property type="entry name" value="YflP"/>
    <property type="match status" value="1"/>
</dbReference>
<comment type="caution">
    <text evidence="3">The sequence shown here is derived from an EMBL/GenBank/DDBJ whole genome shotgun (WGS) entry which is preliminary data.</text>
</comment>
<dbReference type="EMBL" id="SGWY01000001">
    <property type="protein sequence ID" value="RZS67633.1"/>
    <property type="molecule type" value="Genomic_DNA"/>
</dbReference>
<dbReference type="Gene3D" id="3.40.190.150">
    <property type="entry name" value="Bordetella uptake gene, domain 1"/>
    <property type="match status" value="1"/>
</dbReference>
<gene>
    <name evidence="3" type="ORF">EV187_0054</name>
</gene>
<evidence type="ECO:0000313" key="3">
    <source>
        <dbReference type="EMBL" id="RZS67633.1"/>
    </source>
</evidence>
<keyword evidence="4" id="KW-1185">Reference proteome</keyword>
<dbReference type="InterPro" id="IPR042100">
    <property type="entry name" value="Bug_dom1"/>
</dbReference>
<dbReference type="Gene3D" id="3.40.190.10">
    <property type="entry name" value="Periplasmic binding protein-like II"/>
    <property type="match status" value="1"/>
</dbReference>
<dbReference type="CDD" id="cd07012">
    <property type="entry name" value="PBP2_Bug_TTT"/>
    <property type="match status" value="1"/>
</dbReference>
<proteinExistence type="inferred from homology"/>
<dbReference type="Pfam" id="PF03401">
    <property type="entry name" value="TctC"/>
    <property type="match status" value="1"/>
</dbReference>
<feature type="region of interest" description="Disordered" evidence="2">
    <location>
        <begin position="1"/>
        <end position="20"/>
    </location>
</feature>
<dbReference type="AlphaFoldDB" id="A0A4Q7MJ81"/>
<evidence type="ECO:0000256" key="2">
    <source>
        <dbReference type="SAM" id="MobiDB-lite"/>
    </source>
</evidence>